<name>F0SH35_RUBBR</name>
<dbReference type="AlphaFoldDB" id="F0SH35"/>
<dbReference type="STRING" id="756272.Plabr_1911"/>
<evidence type="ECO:0000313" key="3">
    <source>
        <dbReference type="Proteomes" id="UP000006860"/>
    </source>
</evidence>
<dbReference type="Proteomes" id="UP000006860">
    <property type="component" value="Chromosome"/>
</dbReference>
<dbReference type="InterPro" id="IPR002645">
    <property type="entry name" value="STAS_dom"/>
</dbReference>
<dbReference type="RefSeq" id="WP_013628247.1">
    <property type="nucleotide sequence ID" value="NC_015174.1"/>
</dbReference>
<gene>
    <name evidence="2" type="ordered locus">Plabr_1911</name>
</gene>
<evidence type="ECO:0000313" key="2">
    <source>
        <dbReference type="EMBL" id="ADY59520.1"/>
    </source>
</evidence>
<protein>
    <recommendedName>
        <fullName evidence="1">STAS domain-containing protein</fullName>
    </recommendedName>
</protein>
<dbReference type="SUPFAM" id="SSF52091">
    <property type="entry name" value="SpoIIaa-like"/>
    <property type="match status" value="1"/>
</dbReference>
<dbReference type="eggNOG" id="COG1366">
    <property type="taxonomic scope" value="Bacteria"/>
</dbReference>
<evidence type="ECO:0000259" key="1">
    <source>
        <dbReference type="PROSITE" id="PS50801"/>
    </source>
</evidence>
<sequence length="134" mass="15738">MASRFVPMDNISPTKLFDVERRDNITILHLAPHPFTQRYESIHHEYNVVMKQMEDLSPPYLVFDFSDCRYIDSIMVGTIVQLTHRARDLDGNAVLIHVSTQIEDILRSLMMLESRKAIWQAYPSYEEAIKDLPW</sequence>
<dbReference type="InterPro" id="IPR036513">
    <property type="entry name" value="STAS_dom_sf"/>
</dbReference>
<dbReference type="Pfam" id="PF01740">
    <property type="entry name" value="STAS"/>
    <property type="match status" value="1"/>
</dbReference>
<dbReference type="EMBL" id="CP002546">
    <property type="protein sequence ID" value="ADY59520.1"/>
    <property type="molecule type" value="Genomic_DNA"/>
</dbReference>
<dbReference type="Gene3D" id="3.30.750.24">
    <property type="entry name" value="STAS domain"/>
    <property type="match status" value="1"/>
</dbReference>
<proteinExistence type="predicted"/>
<dbReference type="PROSITE" id="PS50801">
    <property type="entry name" value="STAS"/>
    <property type="match status" value="1"/>
</dbReference>
<reference evidence="3" key="1">
    <citation type="submission" date="2011-02" db="EMBL/GenBank/DDBJ databases">
        <title>The complete genome of Planctomyces brasiliensis DSM 5305.</title>
        <authorList>
            <person name="Lucas S."/>
            <person name="Copeland A."/>
            <person name="Lapidus A."/>
            <person name="Bruce D."/>
            <person name="Goodwin L."/>
            <person name="Pitluck S."/>
            <person name="Kyrpides N."/>
            <person name="Mavromatis K."/>
            <person name="Pagani I."/>
            <person name="Ivanova N."/>
            <person name="Ovchinnikova G."/>
            <person name="Lu M."/>
            <person name="Detter J.C."/>
            <person name="Han C."/>
            <person name="Land M."/>
            <person name="Hauser L."/>
            <person name="Markowitz V."/>
            <person name="Cheng J.-F."/>
            <person name="Hugenholtz P."/>
            <person name="Woyke T."/>
            <person name="Wu D."/>
            <person name="Tindall B."/>
            <person name="Pomrenke H.G."/>
            <person name="Brambilla E."/>
            <person name="Klenk H.-P."/>
            <person name="Eisen J.A."/>
        </authorList>
    </citation>
    <scope>NUCLEOTIDE SEQUENCE [LARGE SCALE GENOMIC DNA]</scope>
    <source>
        <strain evidence="3">ATCC 49424 / DSM 5305 / JCM 21570 / NBRC 103401 / IFAM 1448</strain>
    </source>
</reference>
<accession>F0SH35</accession>
<dbReference type="CDD" id="cd07043">
    <property type="entry name" value="STAS_anti-anti-sigma_factors"/>
    <property type="match status" value="1"/>
</dbReference>
<dbReference type="HOGENOM" id="CLU_1894643_0_0_0"/>
<dbReference type="KEGG" id="pbs:Plabr_1911"/>
<keyword evidence="3" id="KW-1185">Reference proteome</keyword>
<feature type="domain" description="STAS" evidence="1">
    <location>
        <begin position="15"/>
        <end position="132"/>
    </location>
</feature>
<dbReference type="OrthoDB" id="9796601at2"/>
<organism evidence="2 3">
    <name type="scientific">Rubinisphaera brasiliensis (strain ATCC 49424 / DSM 5305 / JCM 21570 / IAM 15109 / NBRC 103401 / IFAM 1448)</name>
    <name type="common">Planctomyces brasiliensis</name>
    <dbReference type="NCBI Taxonomy" id="756272"/>
    <lineage>
        <taxon>Bacteria</taxon>
        <taxon>Pseudomonadati</taxon>
        <taxon>Planctomycetota</taxon>
        <taxon>Planctomycetia</taxon>
        <taxon>Planctomycetales</taxon>
        <taxon>Planctomycetaceae</taxon>
        <taxon>Rubinisphaera</taxon>
    </lineage>
</organism>